<dbReference type="AlphaFoldDB" id="A0A7W7VRB4"/>
<feature type="compositionally biased region" description="Basic and acidic residues" evidence="1">
    <location>
        <begin position="25"/>
        <end position="34"/>
    </location>
</feature>
<keyword evidence="3" id="KW-1185">Reference proteome</keyword>
<reference evidence="2 3" key="1">
    <citation type="submission" date="2020-08" db="EMBL/GenBank/DDBJ databases">
        <title>Genomic Encyclopedia of Type Strains, Phase III (KMG-III): the genomes of soil and plant-associated and newly described type strains.</title>
        <authorList>
            <person name="Whitman W."/>
        </authorList>
    </citation>
    <scope>NUCLEOTIDE SEQUENCE [LARGE SCALE GENOMIC DNA]</scope>
    <source>
        <strain evidence="2 3">CECT 8840</strain>
    </source>
</reference>
<feature type="region of interest" description="Disordered" evidence="1">
    <location>
        <begin position="1"/>
        <end position="34"/>
    </location>
</feature>
<gene>
    <name evidence="2" type="ORF">FHS44_006536</name>
</gene>
<organism evidence="2 3">
    <name type="scientific">Streptosporangium saharense</name>
    <dbReference type="NCBI Taxonomy" id="1706840"/>
    <lineage>
        <taxon>Bacteria</taxon>
        <taxon>Bacillati</taxon>
        <taxon>Actinomycetota</taxon>
        <taxon>Actinomycetes</taxon>
        <taxon>Streptosporangiales</taxon>
        <taxon>Streptosporangiaceae</taxon>
        <taxon>Streptosporangium</taxon>
    </lineage>
</organism>
<sequence>MSVGGSGEMDGVEAVGHGRPGRTALADRDRVRVR</sequence>
<name>A0A7W7VRB4_9ACTN</name>
<dbReference type="EMBL" id="JACHJP010000009">
    <property type="protein sequence ID" value="MBB4919394.1"/>
    <property type="molecule type" value="Genomic_DNA"/>
</dbReference>
<evidence type="ECO:0000313" key="2">
    <source>
        <dbReference type="EMBL" id="MBB4919394.1"/>
    </source>
</evidence>
<proteinExistence type="predicted"/>
<evidence type="ECO:0000256" key="1">
    <source>
        <dbReference type="SAM" id="MobiDB-lite"/>
    </source>
</evidence>
<accession>A0A7W7VRB4</accession>
<dbReference type="Proteomes" id="UP000552644">
    <property type="component" value="Unassembled WGS sequence"/>
</dbReference>
<comment type="caution">
    <text evidence="2">The sequence shown here is derived from an EMBL/GenBank/DDBJ whole genome shotgun (WGS) entry which is preliminary data.</text>
</comment>
<evidence type="ECO:0000313" key="3">
    <source>
        <dbReference type="Proteomes" id="UP000552644"/>
    </source>
</evidence>
<protein>
    <submittedName>
        <fullName evidence="2">Uncharacterized protein</fullName>
    </submittedName>
</protein>